<dbReference type="STRING" id="692418.SAMN04488029_3003"/>
<organism evidence="1 2">
    <name type="scientific">Reichenbachiella faecimaris</name>
    <dbReference type="NCBI Taxonomy" id="692418"/>
    <lineage>
        <taxon>Bacteria</taxon>
        <taxon>Pseudomonadati</taxon>
        <taxon>Bacteroidota</taxon>
        <taxon>Cytophagia</taxon>
        <taxon>Cytophagales</taxon>
        <taxon>Reichenbachiellaceae</taxon>
        <taxon>Reichenbachiella</taxon>
    </lineage>
</organism>
<sequence length="119" mass="13368">MSSSEEKISIDDRLLRRVQFLHPSFIKEDGTPASSSFTLKKGENGLSVDVERLTDYDKSIQDSSRFRLYALKASYTQELGLDNVLDPIEGNSAHALIKGNFNRSISRKLAANCEKILYP</sequence>
<gene>
    <name evidence="1" type="ORF">SAMN04488029_3003</name>
</gene>
<dbReference type="OrthoDB" id="884368at2"/>
<dbReference type="RefSeq" id="WP_084373645.1">
    <property type="nucleotide sequence ID" value="NZ_FWYF01000003.1"/>
</dbReference>
<keyword evidence="2" id="KW-1185">Reference proteome</keyword>
<dbReference type="Proteomes" id="UP000192472">
    <property type="component" value="Unassembled WGS sequence"/>
</dbReference>
<reference evidence="1 2" key="1">
    <citation type="submission" date="2017-04" db="EMBL/GenBank/DDBJ databases">
        <authorList>
            <person name="Afonso C.L."/>
            <person name="Miller P.J."/>
            <person name="Scott M.A."/>
            <person name="Spackman E."/>
            <person name="Goraichik I."/>
            <person name="Dimitrov K.M."/>
            <person name="Suarez D.L."/>
            <person name="Swayne D.E."/>
        </authorList>
    </citation>
    <scope>NUCLEOTIDE SEQUENCE [LARGE SCALE GENOMIC DNA]</scope>
    <source>
        <strain evidence="1 2">DSM 26133</strain>
    </source>
</reference>
<proteinExistence type="predicted"/>
<evidence type="ECO:0000313" key="2">
    <source>
        <dbReference type="Proteomes" id="UP000192472"/>
    </source>
</evidence>
<dbReference type="AlphaFoldDB" id="A0A1W2GJ85"/>
<protein>
    <submittedName>
        <fullName evidence="1">Uncharacterized protein</fullName>
    </submittedName>
</protein>
<accession>A0A1W2GJ85</accession>
<dbReference type="EMBL" id="FWYF01000003">
    <property type="protein sequence ID" value="SMD36641.1"/>
    <property type="molecule type" value="Genomic_DNA"/>
</dbReference>
<name>A0A1W2GJ85_REIFA</name>
<evidence type="ECO:0000313" key="1">
    <source>
        <dbReference type="EMBL" id="SMD36641.1"/>
    </source>
</evidence>